<dbReference type="OrthoDB" id="5370059at2759"/>
<dbReference type="EMBL" id="HG806699">
    <property type="protein sequence ID" value="CDW59707.1"/>
    <property type="molecule type" value="Genomic_DNA"/>
</dbReference>
<feature type="repeat" description="RCC1" evidence="1">
    <location>
        <begin position="163"/>
        <end position="214"/>
    </location>
</feature>
<protein>
    <submittedName>
        <fullName evidence="2">RCC1 2 and RCC1 domain containing protein</fullName>
    </submittedName>
</protein>
<dbReference type="PROSITE" id="PS00626">
    <property type="entry name" value="RCC1_2"/>
    <property type="match status" value="1"/>
</dbReference>
<evidence type="ECO:0000313" key="3">
    <source>
        <dbReference type="Proteomes" id="UP000030665"/>
    </source>
</evidence>
<dbReference type="SUPFAM" id="SSF50985">
    <property type="entry name" value="RCC1/BLIP-II"/>
    <property type="match status" value="1"/>
</dbReference>
<evidence type="ECO:0000256" key="1">
    <source>
        <dbReference type="PROSITE-ProRule" id="PRU00235"/>
    </source>
</evidence>
<dbReference type="Gene3D" id="2.130.10.30">
    <property type="entry name" value="Regulator of chromosome condensation 1/beta-lactamase-inhibitor protein II"/>
    <property type="match status" value="1"/>
</dbReference>
<keyword evidence="3" id="KW-1185">Reference proteome</keyword>
<dbReference type="Pfam" id="PF13540">
    <property type="entry name" value="RCC1_2"/>
    <property type="match status" value="1"/>
</dbReference>
<dbReference type="PANTHER" id="PTHR46849:SF1">
    <property type="entry name" value="RCC1 DOMAIN-CONTAINING PROTEIN 1"/>
    <property type="match status" value="1"/>
</dbReference>
<accession>A0A077ZH92</accession>
<dbReference type="Pfam" id="PF00415">
    <property type="entry name" value="RCC1"/>
    <property type="match status" value="1"/>
</dbReference>
<reference evidence="2" key="1">
    <citation type="submission" date="2014-01" db="EMBL/GenBank/DDBJ databases">
        <authorList>
            <person name="Aslett M."/>
        </authorList>
    </citation>
    <scope>NUCLEOTIDE SEQUENCE</scope>
</reference>
<evidence type="ECO:0000313" key="2">
    <source>
        <dbReference type="EMBL" id="CDW59707.1"/>
    </source>
</evidence>
<dbReference type="AlphaFoldDB" id="A0A077ZH92"/>
<dbReference type="PROSITE" id="PS50012">
    <property type="entry name" value="RCC1_3"/>
    <property type="match status" value="1"/>
</dbReference>
<sequence length="308" mass="33949">MSDCSVELSLIPENQKFLSCDSTWAAAYFLTDYGFVIRCSFVSNSVITVHVLCLETGKWEKNNSLVTERSQALLPTSDLFPHLGSFVIPVDSVDSQTDTKFLLACTDQTVYMVKQEEERSCLYLIDSPKFCSVIHLTMHLTEGTKIVRALAGNAFVMLLDSAGRVHSFGCGTRGELGHGSLESRTEPSLLHYFDSTRIIDIAVGGWHTLALTGPSQSKVVDTPVAVPIPEEYRAVAIACGSRHSLVLAERNNLYAFGCNDYGQLDFSSCTVKKEKNEHDCIRLMVSDSVKRGKKEPFSSESLAKARCP</sequence>
<dbReference type="InterPro" id="IPR000408">
    <property type="entry name" value="Reg_chr_condens"/>
</dbReference>
<dbReference type="InterPro" id="IPR052830">
    <property type="entry name" value="RCC1_domain-containing"/>
</dbReference>
<dbReference type="Proteomes" id="UP000030665">
    <property type="component" value="Unassembled WGS sequence"/>
</dbReference>
<dbReference type="InterPro" id="IPR009091">
    <property type="entry name" value="RCC1/BLIP-II"/>
</dbReference>
<proteinExistence type="predicted"/>
<dbReference type="PANTHER" id="PTHR46849">
    <property type="entry name" value="RCC1 DOMAIN-CONTAINING PROTEIN 1"/>
    <property type="match status" value="1"/>
</dbReference>
<gene>
    <name evidence="2" type="ORF">TTRE_0000804701</name>
</gene>
<reference evidence="2" key="2">
    <citation type="submission" date="2014-03" db="EMBL/GenBank/DDBJ databases">
        <title>The whipworm genome and dual-species transcriptomics of an intimate host-pathogen interaction.</title>
        <authorList>
            <person name="Foth B.J."/>
            <person name="Tsai I.J."/>
            <person name="Reid A.J."/>
            <person name="Bancroft A.J."/>
            <person name="Nichol S."/>
            <person name="Tracey A."/>
            <person name="Holroyd N."/>
            <person name="Cotton J.A."/>
            <person name="Stanley E.J."/>
            <person name="Zarowiecki M."/>
            <person name="Liu J.Z."/>
            <person name="Huckvale T."/>
            <person name="Cooper P.J."/>
            <person name="Grencis R.K."/>
            <person name="Berriman M."/>
        </authorList>
    </citation>
    <scope>NUCLEOTIDE SEQUENCE [LARGE SCALE GENOMIC DNA]</scope>
</reference>
<name>A0A077ZH92_TRITR</name>
<dbReference type="STRING" id="36087.A0A077ZH92"/>
<organism evidence="2 3">
    <name type="scientific">Trichuris trichiura</name>
    <name type="common">Whipworm</name>
    <name type="synonym">Trichocephalus trichiurus</name>
    <dbReference type="NCBI Taxonomy" id="36087"/>
    <lineage>
        <taxon>Eukaryota</taxon>
        <taxon>Metazoa</taxon>
        <taxon>Ecdysozoa</taxon>
        <taxon>Nematoda</taxon>
        <taxon>Enoplea</taxon>
        <taxon>Dorylaimia</taxon>
        <taxon>Trichinellida</taxon>
        <taxon>Trichuridae</taxon>
        <taxon>Trichuris</taxon>
    </lineage>
</organism>